<dbReference type="EMBL" id="CP031417">
    <property type="protein sequence ID" value="AXK80232.1"/>
    <property type="molecule type" value="Genomic_DNA"/>
</dbReference>
<proteinExistence type="predicted"/>
<name>A0A345ZTI5_9HYPH</name>
<dbReference type="Proteomes" id="UP000254889">
    <property type="component" value="Chromosome"/>
</dbReference>
<dbReference type="OrthoDB" id="8443793at2"/>
<evidence type="ECO:0000313" key="1">
    <source>
        <dbReference type="EMBL" id="AXK80232.1"/>
    </source>
</evidence>
<sequence length="179" mass="18824">MDKASHPWSVPVAVEDIPETGLHLEIEAPDTVRAAIAALAGLREVKQLSAVFDLARRGAGVQVDGAITGRIGQTCVVTLEPIENDVVETVDLRFTPQTAAEEDLETAALAGSDDEDAPEPLIGGKVDLGELATEFLMLGIDPYPRKPGAEFAPPKVEEPGTHPFAALEALKKRPGGGNT</sequence>
<dbReference type="RefSeq" id="WP_115689693.1">
    <property type="nucleotide sequence ID" value="NZ_CP031417.1"/>
</dbReference>
<accession>A0A345ZTI5</accession>
<dbReference type="KEGG" id="ptaw:DW352_06690"/>
<keyword evidence="2" id="KW-1185">Reference proteome</keyword>
<protein>
    <submittedName>
        <fullName evidence="1">DUF177 domain-containing protein</fullName>
    </submittedName>
</protein>
<gene>
    <name evidence="1" type="ORF">DW352_06690</name>
</gene>
<dbReference type="InterPro" id="IPR003772">
    <property type="entry name" value="YceD"/>
</dbReference>
<organism evidence="1 2">
    <name type="scientific">Pseudolabrys taiwanensis</name>
    <dbReference type="NCBI Taxonomy" id="331696"/>
    <lineage>
        <taxon>Bacteria</taxon>
        <taxon>Pseudomonadati</taxon>
        <taxon>Pseudomonadota</taxon>
        <taxon>Alphaproteobacteria</taxon>
        <taxon>Hyphomicrobiales</taxon>
        <taxon>Xanthobacteraceae</taxon>
        <taxon>Pseudolabrys</taxon>
    </lineage>
</organism>
<evidence type="ECO:0000313" key="2">
    <source>
        <dbReference type="Proteomes" id="UP000254889"/>
    </source>
</evidence>
<reference evidence="1 2" key="1">
    <citation type="submission" date="2018-07" db="EMBL/GenBank/DDBJ databases">
        <authorList>
            <person name="Quirk P.G."/>
            <person name="Krulwich T.A."/>
        </authorList>
    </citation>
    <scope>NUCLEOTIDE SEQUENCE [LARGE SCALE GENOMIC DNA]</scope>
    <source>
        <strain evidence="1 2">CC-BB4</strain>
    </source>
</reference>
<dbReference type="Pfam" id="PF02620">
    <property type="entry name" value="YceD"/>
    <property type="match status" value="1"/>
</dbReference>
<dbReference type="AlphaFoldDB" id="A0A345ZTI5"/>